<name>A0A8F5MLE9_9VIRU</name>
<accession>A0A8F5MLE9</accession>
<dbReference type="EMBL" id="MZ089755">
    <property type="protein sequence ID" value="QXN75028.1"/>
    <property type="molecule type" value="Genomic_DNA"/>
</dbReference>
<proteinExistence type="predicted"/>
<protein>
    <submittedName>
        <fullName evidence="1">Uncharacterized protein</fullName>
    </submittedName>
</protein>
<sequence>MRRRIRLSRRANKRNFNRTARRVHKKNLYRRVARGGIRL</sequence>
<evidence type="ECO:0000313" key="1">
    <source>
        <dbReference type="EMBL" id="QXN75028.1"/>
    </source>
</evidence>
<organism evidence="1">
    <name type="scientific">Microvirus mar9</name>
    <dbReference type="NCBI Taxonomy" id="2851205"/>
    <lineage>
        <taxon>Viruses</taxon>
        <taxon>Monodnaviria</taxon>
        <taxon>Sangervirae</taxon>
        <taxon>Phixviricota</taxon>
        <taxon>Malgrandaviricetes</taxon>
        <taxon>Petitvirales</taxon>
        <taxon>Microviridae</taxon>
    </lineage>
</organism>
<reference evidence="1" key="1">
    <citation type="submission" date="2021-04" db="EMBL/GenBank/DDBJ databases">
        <title>Genomes of microviruses identified in yellow-bellied marmot fecal samples.</title>
        <authorList>
            <person name="Varsani A."/>
            <person name="Kraberger S."/>
            <person name="Chatterjee A."/>
            <person name="Richet C."/>
            <person name="Fontenele R.S."/>
            <person name="Schmidlin K."/>
            <person name="Blumstein D.T."/>
        </authorList>
    </citation>
    <scope>NUCLEOTIDE SEQUENCE</scope>
    <source>
        <strain evidence="1">Mar9</strain>
    </source>
</reference>